<dbReference type="Pfam" id="PF01796">
    <property type="entry name" value="OB_ChsH2_C"/>
    <property type="match status" value="1"/>
</dbReference>
<dbReference type="SUPFAM" id="SSF50249">
    <property type="entry name" value="Nucleic acid-binding proteins"/>
    <property type="match status" value="1"/>
</dbReference>
<gene>
    <name evidence="2" type="ORF">HNO88_001699</name>
</gene>
<feature type="domain" description="ChsH2 C-terminal OB-fold" evidence="1">
    <location>
        <begin position="52"/>
        <end position="116"/>
    </location>
</feature>
<accession>A0A7W7NWP8</accession>
<dbReference type="InterPro" id="IPR002878">
    <property type="entry name" value="ChsH2_C"/>
</dbReference>
<dbReference type="AlphaFoldDB" id="A0A7W7NWP8"/>
<keyword evidence="3" id="KW-1185">Reference proteome</keyword>
<dbReference type="EMBL" id="JACHLR010000005">
    <property type="protein sequence ID" value="MBB4858380.1"/>
    <property type="molecule type" value="Genomic_DNA"/>
</dbReference>
<evidence type="ECO:0000313" key="2">
    <source>
        <dbReference type="EMBL" id="MBB4858380.1"/>
    </source>
</evidence>
<dbReference type="InterPro" id="IPR012340">
    <property type="entry name" value="NA-bd_OB-fold"/>
</dbReference>
<proteinExistence type="predicted"/>
<organism evidence="2 3">
    <name type="scientific">Novosphingobium chloroacetimidivorans</name>
    <dbReference type="NCBI Taxonomy" id="1428314"/>
    <lineage>
        <taxon>Bacteria</taxon>
        <taxon>Pseudomonadati</taxon>
        <taxon>Pseudomonadota</taxon>
        <taxon>Alphaproteobacteria</taxon>
        <taxon>Sphingomonadales</taxon>
        <taxon>Sphingomonadaceae</taxon>
        <taxon>Novosphingobium</taxon>
    </lineage>
</organism>
<evidence type="ECO:0000259" key="1">
    <source>
        <dbReference type="Pfam" id="PF01796"/>
    </source>
</evidence>
<dbReference type="RefSeq" id="WP_376768759.1">
    <property type="nucleotide sequence ID" value="NZ_JACHLR010000005.1"/>
</dbReference>
<dbReference type="Proteomes" id="UP000555448">
    <property type="component" value="Unassembled WGS sequence"/>
</dbReference>
<sequence>MTGDINRGGEEMRAIAEGLFTDETPPRLIGGKDRKSGRIVFPCPSTATHEPVPLSREGRLWSYTVQRFRPKSPPYAGPEAFAPWVVAYVELPGEVIVEARLDDVAFEDVAVGMPVRFEPGLLDRNDPASSHIPAFVPAELPA</sequence>
<comment type="caution">
    <text evidence="2">The sequence shown here is derived from an EMBL/GenBank/DDBJ whole genome shotgun (WGS) entry which is preliminary data.</text>
</comment>
<protein>
    <submittedName>
        <fullName evidence="2">Putative OB-fold protein</fullName>
    </submittedName>
</protein>
<evidence type="ECO:0000313" key="3">
    <source>
        <dbReference type="Proteomes" id="UP000555448"/>
    </source>
</evidence>
<name>A0A7W7NWP8_9SPHN</name>
<reference evidence="2 3" key="1">
    <citation type="submission" date="2020-08" db="EMBL/GenBank/DDBJ databases">
        <title>Functional genomics of gut bacteria from endangered species of beetles.</title>
        <authorList>
            <person name="Carlos-Shanley C."/>
        </authorList>
    </citation>
    <scope>NUCLEOTIDE SEQUENCE [LARGE SCALE GENOMIC DNA]</scope>
    <source>
        <strain evidence="2 3">S00245</strain>
    </source>
</reference>